<comment type="caution">
    <text evidence="1">The sequence shown here is derived from an EMBL/GenBank/DDBJ whole genome shotgun (WGS) entry which is preliminary data.</text>
</comment>
<dbReference type="AlphaFoldDB" id="A0A2S4MD74"/>
<accession>A0A2S4MD74</accession>
<dbReference type="EMBL" id="PQFZ01000005">
    <property type="protein sequence ID" value="POR52397.1"/>
    <property type="molecule type" value="Genomic_DNA"/>
</dbReference>
<protein>
    <recommendedName>
        <fullName evidence="3">DNA injection protein</fullName>
    </recommendedName>
</protein>
<dbReference type="Proteomes" id="UP000236919">
    <property type="component" value="Unassembled WGS sequence"/>
</dbReference>
<proteinExistence type="predicted"/>
<dbReference type="RefSeq" id="WP_103718027.1">
    <property type="nucleotide sequence ID" value="NZ_PQFZ01000005.1"/>
</dbReference>
<keyword evidence="2" id="KW-1185">Reference proteome</keyword>
<evidence type="ECO:0000313" key="1">
    <source>
        <dbReference type="EMBL" id="POR52397.1"/>
    </source>
</evidence>
<evidence type="ECO:0000313" key="2">
    <source>
        <dbReference type="Proteomes" id="UP000236919"/>
    </source>
</evidence>
<name>A0A2S4MD74_9HYPH</name>
<dbReference type="OrthoDB" id="8223265at2"/>
<reference evidence="1 2" key="1">
    <citation type="submission" date="2018-01" db="EMBL/GenBank/DDBJ databases">
        <title>Genomic Encyclopedia of Type Strains, Phase III (KMG-III): the genomes of soil and plant-associated and newly described type strains.</title>
        <authorList>
            <person name="Whitman W."/>
        </authorList>
    </citation>
    <scope>NUCLEOTIDE SEQUENCE [LARGE SCALE GENOMIC DNA]</scope>
    <source>
        <strain evidence="1 2">1131</strain>
    </source>
</reference>
<gene>
    <name evidence="1" type="ORF">CYD53_10562</name>
</gene>
<evidence type="ECO:0008006" key="3">
    <source>
        <dbReference type="Google" id="ProtNLM"/>
    </source>
</evidence>
<organism evidence="1 2">
    <name type="scientific">Bosea psychrotolerans</name>
    <dbReference type="NCBI Taxonomy" id="1871628"/>
    <lineage>
        <taxon>Bacteria</taxon>
        <taxon>Pseudomonadati</taxon>
        <taxon>Pseudomonadota</taxon>
        <taxon>Alphaproteobacteria</taxon>
        <taxon>Hyphomicrobiales</taxon>
        <taxon>Boseaceae</taxon>
        <taxon>Bosea</taxon>
    </lineage>
</organism>
<sequence>MASVFSGRAGRLAGIWAADQAQNNYNQQQGTLAEGRDNSLAAINSGRASSLAALGQGYGAAVPEYQAAIDRFNPWAEAGRSALATYQNSLGQNGAEGNAAAIAQFQASPGYQYQLDQATDAVARKASALGALGSGNTMQAITDRASNLANQEYGGWQDRLNGLSNTGLQAAGQQANIQQGLGNLYAQQGRDQSNVYSDAAGKEAGIYTGYANSNAGALGNLGQTIIGAGTGALMAGQTAAQNRLNFGMGLANLGASLFGSAMGAKKVA</sequence>